<dbReference type="PANTHER" id="PTHR42760:SF129">
    <property type="entry name" value="OXIDOREDUCTASE"/>
    <property type="match status" value="1"/>
</dbReference>
<organism evidence="2 3">
    <name type="scientific">Pigmentiphaga aceris</name>
    <dbReference type="NCBI Taxonomy" id="1940612"/>
    <lineage>
        <taxon>Bacteria</taxon>
        <taxon>Pseudomonadati</taxon>
        <taxon>Pseudomonadota</taxon>
        <taxon>Betaproteobacteria</taxon>
        <taxon>Burkholderiales</taxon>
        <taxon>Alcaligenaceae</taxon>
        <taxon>Pigmentiphaga</taxon>
    </lineage>
</organism>
<name>A0A5C0B592_9BURK</name>
<dbReference type="KEGG" id="pacr:FXN63_19435"/>
<dbReference type="SUPFAM" id="SSF51735">
    <property type="entry name" value="NAD(P)-binding Rossmann-fold domains"/>
    <property type="match status" value="1"/>
</dbReference>
<dbReference type="GO" id="GO:0030497">
    <property type="term" value="P:fatty acid elongation"/>
    <property type="evidence" value="ECO:0007669"/>
    <property type="project" value="TreeGrafter"/>
</dbReference>
<dbReference type="InterPro" id="IPR002347">
    <property type="entry name" value="SDR_fam"/>
</dbReference>
<evidence type="ECO:0000313" key="3">
    <source>
        <dbReference type="Proteomes" id="UP000325161"/>
    </source>
</evidence>
<dbReference type="OrthoDB" id="8665216at2"/>
<dbReference type="RefSeq" id="WP_148816814.1">
    <property type="nucleotide sequence ID" value="NZ_CP043046.1"/>
</dbReference>
<accession>A0A5C0B592</accession>
<dbReference type="FunFam" id="3.40.50.720:FF:000084">
    <property type="entry name" value="Short-chain dehydrogenase reductase"/>
    <property type="match status" value="1"/>
</dbReference>
<dbReference type="PANTHER" id="PTHR42760">
    <property type="entry name" value="SHORT-CHAIN DEHYDROGENASES/REDUCTASES FAMILY MEMBER"/>
    <property type="match status" value="1"/>
</dbReference>
<reference evidence="2 3" key="1">
    <citation type="submission" date="2019-08" db="EMBL/GenBank/DDBJ databases">
        <title>Amphibian skin-associated Pigmentiphaga: genome sequence and occurrence across geography and hosts.</title>
        <authorList>
            <person name="Bletz M.C."/>
            <person name="Bunk B."/>
            <person name="Sproeer C."/>
            <person name="Biwer P."/>
            <person name="Reiter S."/>
            <person name="Rabemananjara F.C.E."/>
            <person name="Schulz S."/>
            <person name="Overmann J."/>
            <person name="Vences M."/>
        </authorList>
    </citation>
    <scope>NUCLEOTIDE SEQUENCE [LARGE SCALE GENOMIC DNA]</scope>
    <source>
        <strain evidence="2 3">Mada1488</strain>
    </source>
</reference>
<dbReference type="EMBL" id="CP043046">
    <property type="protein sequence ID" value="QEI07767.1"/>
    <property type="molecule type" value="Genomic_DNA"/>
</dbReference>
<dbReference type="Pfam" id="PF13561">
    <property type="entry name" value="adh_short_C2"/>
    <property type="match status" value="1"/>
</dbReference>
<dbReference type="PRINTS" id="PR00080">
    <property type="entry name" value="SDRFAMILY"/>
</dbReference>
<proteinExistence type="inferred from homology"/>
<keyword evidence="3" id="KW-1185">Reference proteome</keyword>
<protein>
    <submittedName>
        <fullName evidence="2">SDR family oxidoreductase</fullName>
    </submittedName>
</protein>
<comment type="similarity">
    <text evidence="1">Belongs to the short-chain dehydrogenases/reductases (SDR) family.</text>
</comment>
<dbReference type="GO" id="GO:0016616">
    <property type="term" value="F:oxidoreductase activity, acting on the CH-OH group of donors, NAD or NADP as acceptor"/>
    <property type="evidence" value="ECO:0007669"/>
    <property type="project" value="TreeGrafter"/>
</dbReference>
<evidence type="ECO:0000256" key="1">
    <source>
        <dbReference type="ARBA" id="ARBA00006484"/>
    </source>
</evidence>
<dbReference type="InterPro" id="IPR020904">
    <property type="entry name" value="Sc_DH/Rdtase_CS"/>
</dbReference>
<evidence type="ECO:0000313" key="2">
    <source>
        <dbReference type="EMBL" id="QEI07767.1"/>
    </source>
</evidence>
<dbReference type="PRINTS" id="PR00081">
    <property type="entry name" value="GDHRDH"/>
</dbReference>
<sequence length="244" mass="25026">MSSLSSRVAPERVLITGGAAGIGAAIAARCLADGYQPIVIDRVLPASGEGIVADLSDPDQTAEALLQALDSGPITRLVNNVGIVVPAAAGEQSLESFDLAVSLNLRCALQCMQAVLPGMQEAGFGRIVNMSSRAALGKELRTAYSATKAGLIGMARVWALELGQHGITANAIGPGPIRTELFDRANPPDAPRTRAIIDAVPVKRVGTPDDVAHAASYLLDARSGFVTGQILYVCGGMTVGVAGV</sequence>
<gene>
    <name evidence="2" type="ORF">FXN63_19435</name>
</gene>
<dbReference type="CDD" id="cd05233">
    <property type="entry name" value="SDR_c"/>
    <property type="match status" value="1"/>
</dbReference>
<dbReference type="PROSITE" id="PS00061">
    <property type="entry name" value="ADH_SHORT"/>
    <property type="match status" value="1"/>
</dbReference>
<dbReference type="Gene3D" id="3.40.50.720">
    <property type="entry name" value="NAD(P)-binding Rossmann-like Domain"/>
    <property type="match status" value="1"/>
</dbReference>
<dbReference type="InterPro" id="IPR036291">
    <property type="entry name" value="NAD(P)-bd_dom_sf"/>
</dbReference>
<dbReference type="AlphaFoldDB" id="A0A5C0B592"/>
<dbReference type="Proteomes" id="UP000325161">
    <property type="component" value="Chromosome"/>
</dbReference>